<feature type="signal peptide" evidence="1">
    <location>
        <begin position="1"/>
        <end position="27"/>
    </location>
</feature>
<reference evidence="2 3" key="1">
    <citation type="submission" date="2017-10" db="EMBL/GenBank/DDBJ databases">
        <title>Novel microbial diversity and functional potential in the marine mammal oral microbiome.</title>
        <authorList>
            <person name="Dudek N.K."/>
            <person name="Sun C.L."/>
            <person name="Burstein D."/>
            <person name="Kantor R.S."/>
            <person name="Aliaga Goltsman D.S."/>
            <person name="Bik E.M."/>
            <person name="Thomas B.C."/>
            <person name="Banfield J.F."/>
            <person name="Relman D.A."/>
        </authorList>
    </citation>
    <scope>NUCLEOTIDE SEQUENCE [LARGE SCALE GENOMIC DNA]</scope>
    <source>
        <strain evidence="2">DOLZORAL124_49_17</strain>
    </source>
</reference>
<accession>A0A2G6E620</accession>
<evidence type="ECO:0000313" key="2">
    <source>
        <dbReference type="EMBL" id="PID57536.1"/>
    </source>
</evidence>
<dbReference type="Proteomes" id="UP000229740">
    <property type="component" value="Unassembled WGS sequence"/>
</dbReference>
<sequence length="163" mass="17436">MSRTETNTIQYMSRCLSLCCLLICVLAACSHRFLQEPVRVDYGSAPTLSGLQATPNPAQRGGVIQLCTTYVDPDSDLHTGLAAISVDGGEPQSLAFRATYPSGVLTLPFSISPYARPSDLRILLKIRDDAGNWSNAVSVTVQIREATQGNAGPHVSLKKMAGL</sequence>
<gene>
    <name evidence="2" type="ORF">CSB45_06830</name>
</gene>
<organism evidence="2 3">
    <name type="scientific">candidate division KSB3 bacterium</name>
    <dbReference type="NCBI Taxonomy" id="2044937"/>
    <lineage>
        <taxon>Bacteria</taxon>
        <taxon>candidate division KSB3</taxon>
    </lineage>
</organism>
<proteinExistence type="predicted"/>
<evidence type="ECO:0000313" key="3">
    <source>
        <dbReference type="Proteomes" id="UP000229740"/>
    </source>
</evidence>
<comment type="caution">
    <text evidence="2">The sequence shown here is derived from an EMBL/GenBank/DDBJ whole genome shotgun (WGS) entry which is preliminary data.</text>
</comment>
<dbReference type="AlphaFoldDB" id="A0A2G6E620"/>
<evidence type="ECO:0008006" key="4">
    <source>
        <dbReference type="Google" id="ProtNLM"/>
    </source>
</evidence>
<protein>
    <recommendedName>
        <fullName evidence="4">Cadherin domain-containing protein</fullName>
    </recommendedName>
</protein>
<dbReference type="EMBL" id="PDPS01000026">
    <property type="protein sequence ID" value="PID57536.1"/>
    <property type="molecule type" value="Genomic_DNA"/>
</dbReference>
<keyword evidence="1" id="KW-0732">Signal</keyword>
<evidence type="ECO:0000256" key="1">
    <source>
        <dbReference type="SAM" id="SignalP"/>
    </source>
</evidence>
<feature type="chain" id="PRO_5013915871" description="Cadherin domain-containing protein" evidence="1">
    <location>
        <begin position="28"/>
        <end position="163"/>
    </location>
</feature>
<name>A0A2G6E620_9BACT</name>
<dbReference type="PROSITE" id="PS51257">
    <property type="entry name" value="PROKAR_LIPOPROTEIN"/>
    <property type="match status" value="1"/>
</dbReference>